<feature type="domain" description="MaoC-like" evidence="1">
    <location>
        <begin position="164"/>
        <end position="267"/>
    </location>
</feature>
<dbReference type="GO" id="GO:0004300">
    <property type="term" value="F:enoyl-CoA hydratase activity"/>
    <property type="evidence" value="ECO:0007669"/>
    <property type="project" value="TreeGrafter"/>
</dbReference>
<dbReference type="Pfam" id="PF01575">
    <property type="entry name" value="MaoC_dehydratas"/>
    <property type="match status" value="1"/>
</dbReference>
<dbReference type="Proteomes" id="UP000006552">
    <property type="component" value="Chromosome"/>
</dbReference>
<dbReference type="Pfam" id="PF22622">
    <property type="entry name" value="MFE-2_hydrat-2_N"/>
    <property type="match status" value="1"/>
</dbReference>
<dbReference type="PANTHER" id="PTHR13078">
    <property type="entry name" value="PEROXISOMAL MULTIFUNCTIONAL ENZYME TYPE 2-RELATED"/>
    <property type="match status" value="1"/>
</dbReference>
<dbReference type="EMBL" id="CR555306">
    <property type="protein sequence ID" value="CAI09349.1"/>
    <property type="molecule type" value="Genomic_DNA"/>
</dbReference>
<dbReference type="OrthoDB" id="5522043at2"/>
<dbReference type="KEGG" id="eba:ebA5671"/>
<evidence type="ECO:0000259" key="2">
    <source>
        <dbReference type="Pfam" id="PF22622"/>
    </source>
</evidence>
<organism evidence="3 4">
    <name type="scientific">Aromatoleum aromaticum (strain DSM 19018 / LMG 30748 / EbN1)</name>
    <name type="common">Azoarcus sp. (strain EbN1)</name>
    <dbReference type="NCBI Taxonomy" id="76114"/>
    <lineage>
        <taxon>Bacteria</taxon>
        <taxon>Pseudomonadati</taxon>
        <taxon>Pseudomonadota</taxon>
        <taxon>Betaproteobacteria</taxon>
        <taxon>Rhodocyclales</taxon>
        <taxon>Rhodocyclaceae</taxon>
        <taxon>Aromatoleum</taxon>
    </lineage>
</organism>
<protein>
    <submittedName>
        <fullName evidence="3">Predicted MaoC-like (R)-specific enoyl-CoA hydratase</fullName>
    </submittedName>
</protein>
<dbReference type="GO" id="GO:0003857">
    <property type="term" value="F:(3S)-3-hydroxyacyl-CoA dehydrogenase (NAD+) activity"/>
    <property type="evidence" value="ECO:0007669"/>
    <property type="project" value="TreeGrafter"/>
</dbReference>
<gene>
    <name evidence="3" type="ORF">ebA5671</name>
</gene>
<dbReference type="GO" id="GO:0044594">
    <property type="term" value="F:17-beta-hydroxysteroid dehydrogenase (NAD+) activity"/>
    <property type="evidence" value="ECO:0007669"/>
    <property type="project" value="TreeGrafter"/>
</dbReference>
<dbReference type="InterPro" id="IPR054357">
    <property type="entry name" value="MFE-2_N"/>
</dbReference>
<accession>Q5P015</accession>
<dbReference type="CDD" id="cd03448">
    <property type="entry name" value="HDE_HSD"/>
    <property type="match status" value="1"/>
</dbReference>
<dbReference type="GO" id="GO:0006635">
    <property type="term" value="P:fatty acid beta-oxidation"/>
    <property type="evidence" value="ECO:0007669"/>
    <property type="project" value="TreeGrafter"/>
</dbReference>
<dbReference type="HOGENOM" id="CLU_040078_1_0_4"/>
<dbReference type="STRING" id="76114.ebA5671"/>
<dbReference type="RefSeq" id="WP_011239014.1">
    <property type="nucleotide sequence ID" value="NC_006513.1"/>
</dbReference>
<dbReference type="PANTHER" id="PTHR13078:SF56">
    <property type="entry name" value="PEROXISOMAL MULTIFUNCTIONAL ENZYME TYPE 2"/>
    <property type="match status" value="1"/>
</dbReference>
<name>Q5P015_AROAE</name>
<dbReference type="InterPro" id="IPR029069">
    <property type="entry name" value="HotDog_dom_sf"/>
</dbReference>
<feature type="domain" description="Peroxisomal multifunctional enzyme type 2-like N-terminal" evidence="2">
    <location>
        <begin position="19"/>
        <end position="145"/>
    </location>
</feature>
<evidence type="ECO:0000313" key="3">
    <source>
        <dbReference type="EMBL" id="CAI09349.1"/>
    </source>
</evidence>
<dbReference type="AlphaFoldDB" id="Q5P015"/>
<dbReference type="SUPFAM" id="SSF54637">
    <property type="entry name" value="Thioesterase/thiol ester dehydrase-isomerase"/>
    <property type="match status" value="2"/>
</dbReference>
<sequence>MPIDRDFLLNWVMDPVVESYTDREPLFYALSLGLGADPLDAGQLRFVYEKGLSAFPTMPVVMCQPTGWAVDPRAGLNYRMMLHGEQGLVVHRPLPVSGRLRGDTRVVEVIDKGEGRGALLYLERQITDAASGVLYATVKGTVFARADGGFGGPSGPSRDVHAIPAGEPDAVIDMPTLPQSALLYRLNGDRNPIHADPEAAQSAKFPQPILHGMCTYGVAAHAILKQFCNYDPVALRELDVRFSAPMFPGETVSVALWKRGAIVSFRARIKSRDATVLDNGRAVLAG</sequence>
<keyword evidence="4" id="KW-1185">Reference proteome</keyword>
<evidence type="ECO:0000313" key="4">
    <source>
        <dbReference type="Proteomes" id="UP000006552"/>
    </source>
</evidence>
<dbReference type="Gene3D" id="3.10.129.10">
    <property type="entry name" value="Hotdog Thioesterase"/>
    <property type="match status" value="1"/>
</dbReference>
<evidence type="ECO:0000259" key="1">
    <source>
        <dbReference type="Pfam" id="PF01575"/>
    </source>
</evidence>
<dbReference type="eggNOG" id="COG2030">
    <property type="taxonomic scope" value="Bacteria"/>
</dbReference>
<reference evidence="3 4" key="1">
    <citation type="journal article" date="2005" name="Arch. Microbiol.">
        <title>The genome sequence of an anaerobic aromatic-degrading denitrifying bacterium, strain EbN1.</title>
        <authorList>
            <person name="Rabus R."/>
            <person name="Kube M."/>
            <person name="Heider J."/>
            <person name="Beck A."/>
            <person name="Heitmann K."/>
            <person name="Widdel F."/>
            <person name="Reinhardt R."/>
        </authorList>
    </citation>
    <scope>NUCLEOTIDE SEQUENCE [LARGE SCALE GENOMIC DNA]</scope>
    <source>
        <strain evidence="3 4">EbN1</strain>
    </source>
</reference>
<dbReference type="InterPro" id="IPR002539">
    <property type="entry name" value="MaoC-like_dom"/>
</dbReference>
<proteinExistence type="predicted"/>